<reference evidence="2" key="1">
    <citation type="journal article" date="2020" name="Stud. Mycol.">
        <title>101 Dothideomycetes genomes: a test case for predicting lifestyles and emergence of pathogens.</title>
        <authorList>
            <person name="Haridas S."/>
            <person name="Albert R."/>
            <person name="Binder M."/>
            <person name="Bloem J."/>
            <person name="Labutti K."/>
            <person name="Salamov A."/>
            <person name="Andreopoulos B."/>
            <person name="Baker S."/>
            <person name="Barry K."/>
            <person name="Bills G."/>
            <person name="Bluhm B."/>
            <person name="Cannon C."/>
            <person name="Castanera R."/>
            <person name="Culley D."/>
            <person name="Daum C."/>
            <person name="Ezra D."/>
            <person name="Gonzalez J."/>
            <person name="Henrissat B."/>
            <person name="Kuo A."/>
            <person name="Liang C."/>
            <person name="Lipzen A."/>
            <person name="Lutzoni F."/>
            <person name="Magnuson J."/>
            <person name="Mondo S."/>
            <person name="Nolan M."/>
            <person name="Ohm R."/>
            <person name="Pangilinan J."/>
            <person name="Park H.-J."/>
            <person name="Ramirez L."/>
            <person name="Alfaro M."/>
            <person name="Sun H."/>
            <person name="Tritt A."/>
            <person name="Yoshinaga Y."/>
            <person name="Zwiers L.-H."/>
            <person name="Turgeon B."/>
            <person name="Goodwin S."/>
            <person name="Spatafora J."/>
            <person name="Crous P."/>
            <person name="Grigoriev I."/>
        </authorList>
    </citation>
    <scope>NUCLEOTIDE SEQUENCE</scope>
    <source>
        <strain evidence="2">CBS 119687</strain>
    </source>
</reference>
<accession>A0A6A5ZZ58</accession>
<dbReference type="AlphaFoldDB" id="A0A6A5ZZ58"/>
<dbReference type="GeneID" id="54409707"/>
<protein>
    <submittedName>
        <fullName evidence="2">Uncharacterized protein</fullName>
    </submittedName>
</protein>
<gene>
    <name evidence="2" type="ORF">P153DRAFT_371508</name>
</gene>
<organism evidence="2 3">
    <name type="scientific">Dothidotthia symphoricarpi CBS 119687</name>
    <dbReference type="NCBI Taxonomy" id="1392245"/>
    <lineage>
        <taxon>Eukaryota</taxon>
        <taxon>Fungi</taxon>
        <taxon>Dikarya</taxon>
        <taxon>Ascomycota</taxon>
        <taxon>Pezizomycotina</taxon>
        <taxon>Dothideomycetes</taxon>
        <taxon>Pleosporomycetidae</taxon>
        <taxon>Pleosporales</taxon>
        <taxon>Dothidotthiaceae</taxon>
        <taxon>Dothidotthia</taxon>
    </lineage>
</organism>
<evidence type="ECO:0000313" key="3">
    <source>
        <dbReference type="Proteomes" id="UP000799771"/>
    </source>
</evidence>
<dbReference type="Proteomes" id="UP000799771">
    <property type="component" value="Unassembled WGS sequence"/>
</dbReference>
<sequence length="192" mass="21683">MTTNDISEPPQPQPAERRRRQRRNPKWEPRFKPVVKLKVEDLQRACEAWDMQLPNDEQTPETLQILTEILFKGNVDLQQAFVLQYAHNFLFSAIQRLLGQLGCGLIAFKFGRGAQPPIEAHLRKGLTKPLHRFPEWLNDYVVLKPYQALEIIHDSPAHSCPPCSPISSSSLHTTAHAVNHAAPCEGEGQPAA</sequence>
<dbReference type="EMBL" id="ML977523">
    <property type="protein sequence ID" value="KAF2123698.1"/>
    <property type="molecule type" value="Genomic_DNA"/>
</dbReference>
<name>A0A6A5ZZ58_9PLEO</name>
<evidence type="ECO:0000256" key="1">
    <source>
        <dbReference type="SAM" id="MobiDB-lite"/>
    </source>
</evidence>
<evidence type="ECO:0000313" key="2">
    <source>
        <dbReference type="EMBL" id="KAF2123698.1"/>
    </source>
</evidence>
<keyword evidence="3" id="KW-1185">Reference proteome</keyword>
<feature type="region of interest" description="Disordered" evidence="1">
    <location>
        <begin position="1"/>
        <end position="28"/>
    </location>
</feature>
<proteinExistence type="predicted"/>
<dbReference type="RefSeq" id="XP_033518092.1">
    <property type="nucleotide sequence ID" value="XM_033669275.1"/>
</dbReference>